<feature type="domain" description="Endonuclease/exonuclease/phosphatase" evidence="1">
    <location>
        <begin position="110"/>
        <end position="434"/>
    </location>
</feature>
<evidence type="ECO:0000259" key="1">
    <source>
        <dbReference type="Pfam" id="PF03372"/>
    </source>
</evidence>
<dbReference type="eggNOG" id="KOG0620">
    <property type="taxonomic scope" value="Eukaryota"/>
</dbReference>
<dbReference type="Pfam" id="PF03372">
    <property type="entry name" value="Exo_endo_phos"/>
    <property type="match status" value="1"/>
</dbReference>
<evidence type="ECO:0000313" key="3">
    <source>
        <dbReference type="Proteomes" id="UP000029867"/>
    </source>
</evidence>
<dbReference type="PANTHER" id="PTHR12121:SF36">
    <property type="entry name" value="ENDONUCLEASE_EXONUCLEASE_PHOSPHATASE DOMAIN-CONTAINING PROTEIN"/>
    <property type="match status" value="1"/>
</dbReference>
<reference evidence="3" key="1">
    <citation type="journal article" date="2014" name="Microb. Cell Fact.">
        <title>Exploiting Issatchenkia orientalis SD108 for succinic acid production.</title>
        <authorList>
            <person name="Xiao H."/>
            <person name="Shao Z."/>
            <person name="Jiang Y."/>
            <person name="Dole S."/>
            <person name="Zhao H."/>
        </authorList>
    </citation>
    <scope>NUCLEOTIDE SEQUENCE [LARGE SCALE GENOMIC DNA]</scope>
    <source>
        <strain evidence="3">SD108</strain>
    </source>
</reference>
<dbReference type="AlphaFoldDB" id="A0A099NZ51"/>
<proteinExistence type="predicted"/>
<dbReference type="Gene3D" id="3.60.10.10">
    <property type="entry name" value="Endonuclease/exonuclease/phosphatase"/>
    <property type="match status" value="1"/>
</dbReference>
<name>A0A099NZ51_PICKU</name>
<protein>
    <recommendedName>
        <fullName evidence="1">Endonuclease/exonuclease/phosphatase domain-containing protein</fullName>
    </recommendedName>
</protein>
<dbReference type="SUPFAM" id="SSF56219">
    <property type="entry name" value="DNase I-like"/>
    <property type="match status" value="1"/>
</dbReference>
<dbReference type="HOGENOM" id="CLU_016428_1_3_1"/>
<dbReference type="InterPro" id="IPR050410">
    <property type="entry name" value="CCR4/nocturin_mRNA_transcr"/>
</dbReference>
<dbReference type="InterPro" id="IPR036691">
    <property type="entry name" value="Endo/exonu/phosph_ase_sf"/>
</dbReference>
<dbReference type="InterPro" id="IPR005135">
    <property type="entry name" value="Endo/exonuclease/phosphatase"/>
</dbReference>
<dbReference type="Proteomes" id="UP000029867">
    <property type="component" value="Unassembled WGS sequence"/>
</dbReference>
<dbReference type="EMBL" id="JQFK01000024">
    <property type="protein sequence ID" value="KGK38088.1"/>
    <property type="molecule type" value="Genomic_DNA"/>
</dbReference>
<sequence>MYVVSPECQFLYEVMRNTLSKARVVESMSTAHVSSLVKKPFIGSKPLAHSLVALNAAKAARLALAIKSPESEAHPMTTKSTAIENDILKHRHLVELHKVKNPMKTVSVSSYNILSRHYLWETLYNYLPHEYTNWNKRLERLDRSFRDLSKLSDIMCFQEMEYKYYNDYWKSYMKSMNFDSVFEKKPTPGYWKKSPNMMDGVSIFWNTDKFDLLNFEKINFSDYFKNSVNFEQTLDTKQRLNIRNTVAVIAILRHKYTNETIFVSNTHLYWSPKHDDVKLMQTYLLTQLLRHSIARHYRLSVSQVSEMIKQKNGPTIIMAGDFNSNPSSMVYKFMADGLIDRQNAPPTFDQYYGEKFQDQIQNCLGSFKSPYKDLYNKGLFKKTTYTPKFKDVIDYIWFGDCNEKFSFTKVLGDIDQEYLKDYQGFPNKEFPSDHIPILSQFEFK</sequence>
<accession>A0A099NZ51</accession>
<gene>
    <name evidence="2" type="ORF">JL09_g2732</name>
</gene>
<comment type="caution">
    <text evidence="2">The sequence shown here is derived from an EMBL/GenBank/DDBJ whole genome shotgun (WGS) entry which is preliminary data.</text>
</comment>
<organism evidence="2 3">
    <name type="scientific">Pichia kudriavzevii</name>
    <name type="common">Yeast</name>
    <name type="synonym">Issatchenkia orientalis</name>
    <dbReference type="NCBI Taxonomy" id="4909"/>
    <lineage>
        <taxon>Eukaryota</taxon>
        <taxon>Fungi</taxon>
        <taxon>Dikarya</taxon>
        <taxon>Ascomycota</taxon>
        <taxon>Saccharomycotina</taxon>
        <taxon>Pichiomycetes</taxon>
        <taxon>Pichiales</taxon>
        <taxon>Pichiaceae</taxon>
        <taxon>Pichia</taxon>
    </lineage>
</organism>
<dbReference type="PANTHER" id="PTHR12121">
    <property type="entry name" value="CARBON CATABOLITE REPRESSOR PROTEIN 4"/>
    <property type="match status" value="1"/>
</dbReference>
<evidence type="ECO:0000313" key="2">
    <source>
        <dbReference type="EMBL" id="KGK38088.1"/>
    </source>
</evidence>
<dbReference type="VEuPathDB" id="FungiDB:C5L36_0B10310"/>
<dbReference type="GO" id="GO:0000175">
    <property type="term" value="F:3'-5'-RNA exonuclease activity"/>
    <property type="evidence" value="ECO:0007669"/>
    <property type="project" value="TreeGrafter"/>
</dbReference>